<keyword evidence="2" id="KW-0808">Transferase</keyword>
<dbReference type="GO" id="GO:0016301">
    <property type="term" value="F:kinase activity"/>
    <property type="evidence" value="ECO:0007669"/>
    <property type="project" value="UniProtKB-KW"/>
</dbReference>
<keyword evidence="6" id="KW-1185">Reference proteome</keyword>
<dbReference type="AlphaFoldDB" id="A0ABC8ITK7"/>
<protein>
    <recommendedName>
        <fullName evidence="4">Carbohydrate kinase FGGY N-terminal domain-containing protein</fullName>
    </recommendedName>
</protein>
<dbReference type="Gene3D" id="3.30.420.40">
    <property type="match status" value="1"/>
</dbReference>
<gene>
    <name evidence="5" type="ORF">ERUC_LOCUS2559</name>
</gene>
<dbReference type="InterPro" id="IPR043129">
    <property type="entry name" value="ATPase_NBD"/>
</dbReference>
<dbReference type="PANTHER" id="PTHR10196:SF57">
    <property type="entry name" value="XYLULOSE KINASE"/>
    <property type="match status" value="1"/>
</dbReference>
<dbReference type="Pfam" id="PF00370">
    <property type="entry name" value="FGGY_N"/>
    <property type="match status" value="1"/>
</dbReference>
<reference evidence="5 6" key="1">
    <citation type="submission" date="2022-03" db="EMBL/GenBank/DDBJ databases">
        <authorList>
            <person name="Macdonald S."/>
            <person name="Ahmed S."/>
            <person name="Newling K."/>
        </authorList>
    </citation>
    <scope>NUCLEOTIDE SEQUENCE [LARGE SCALE GENOMIC DNA]</scope>
</reference>
<comment type="caution">
    <text evidence="5">The sequence shown here is derived from an EMBL/GenBank/DDBJ whole genome shotgun (WGS) entry which is preliminary data.</text>
</comment>
<evidence type="ECO:0000313" key="5">
    <source>
        <dbReference type="EMBL" id="CAH8299439.1"/>
    </source>
</evidence>
<evidence type="ECO:0000313" key="6">
    <source>
        <dbReference type="Proteomes" id="UP001642260"/>
    </source>
</evidence>
<feature type="domain" description="Carbohydrate kinase FGGY N-terminal" evidence="4">
    <location>
        <begin position="3"/>
        <end position="124"/>
    </location>
</feature>
<dbReference type="EMBL" id="CAKOAT010052932">
    <property type="protein sequence ID" value="CAH8299439.1"/>
    <property type="molecule type" value="Genomic_DNA"/>
</dbReference>
<evidence type="ECO:0000256" key="2">
    <source>
        <dbReference type="ARBA" id="ARBA00022679"/>
    </source>
</evidence>
<evidence type="ECO:0000256" key="3">
    <source>
        <dbReference type="ARBA" id="ARBA00022777"/>
    </source>
</evidence>
<organism evidence="5 6">
    <name type="scientific">Eruca vesicaria subsp. sativa</name>
    <name type="common">Garden rocket</name>
    <name type="synonym">Eruca sativa</name>
    <dbReference type="NCBI Taxonomy" id="29727"/>
    <lineage>
        <taxon>Eukaryota</taxon>
        <taxon>Viridiplantae</taxon>
        <taxon>Streptophyta</taxon>
        <taxon>Embryophyta</taxon>
        <taxon>Tracheophyta</taxon>
        <taxon>Spermatophyta</taxon>
        <taxon>Magnoliopsida</taxon>
        <taxon>eudicotyledons</taxon>
        <taxon>Gunneridae</taxon>
        <taxon>Pentapetalae</taxon>
        <taxon>rosids</taxon>
        <taxon>malvids</taxon>
        <taxon>Brassicales</taxon>
        <taxon>Brassicaceae</taxon>
        <taxon>Brassiceae</taxon>
        <taxon>Eruca</taxon>
    </lineage>
</organism>
<accession>A0ABC8ITK7</accession>
<evidence type="ECO:0000256" key="1">
    <source>
        <dbReference type="ARBA" id="ARBA00009156"/>
    </source>
</evidence>
<dbReference type="PANTHER" id="PTHR10196">
    <property type="entry name" value="SUGAR KINASE"/>
    <property type="match status" value="1"/>
</dbReference>
<proteinExistence type="inferred from homology"/>
<dbReference type="SUPFAM" id="SSF53067">
    <property type="entry name" value="Actin-like ATPase domain"/>
    <property type="match status" value="1"/>
</dbReference>
<name>A0ABC8ITK7_ERUVS</name>
<sequence>MDSSTIVQCKEIENVVGGGVVLSEITGSRAYERYTGPQIRRLFSTEADLYAGTERISVVSSCMASLLIGDYASIDETDGAGMNLMDIKKHCWSKEALEVTATGLEEKLGKLAPAYATAGSISQYFVHRQSRDNPNSLAACESDSHVQGERDIRPLPELDELNAEKQYIQSSGGKILPPPLSMLQESFQRLLHKQDETRAEWEYPFAVADINISFMLAQI</sequence>
<evidence type="ECO:0000259" key="4">
    <source>
        <dbReference type="Pfam" id="PF00370"/>
    </source>
</evidence>
<dbReference type="Proteomes" id="UP001642260">
    <property type="component" value="Unassembled WGS sequence"/>
</dbReference>
<dbReference type="InterPro" id="IPR018484">
    <property type="entry name" value="FGGY_N"/>
</dbReference>
<keyword evidence="3" id="KW-0418">Kinase</keyword>
<comment type="similarity">
    <text evidence="1">Belongs to the FGGY kinase family.</text>
</comment>